<reference evidence="1" key="1">
    <citation type="submission" date="2020-09" db="EMBL/GenBank/DDBJ databases">
        <title>Genome-Enabled Discovery of Anthraquinone Biosynthesis in Senna tora.</title>
        <authorList>
            <person name="Kang S.-H."/>
            <person name="Pandey R.P."/>
            <person name="Lee C.-M."/>
            <person name="Sim J.-S."/>
            <person name="Jeong J.-T."/>
            <person name="Choi B.-S."/>
            <person name="Jung M."/>
            <person name="Ginzburg D."/>
            <person name="Zhao K."/>
            <person name="Won S.Y."/>
            <person name="Oh T.-J."/>
            <person name="Yu Y."/>
            <person name="Kim N.-H."/>
            <person name="Lee O.R."/>
            <person name="Lee T.-H."/>
            <person name="Bashyal P."/>
            <person name="Kim T.-S."/>
            <person name="Lee W.-H."/>
            <person name="Kawkins C."/>
            <person name="Kim C.-K."/>
            <person name="Kim J.S."/>
            <person name="Ahn B.O."/>
            <person name="Rhee S.Y."/>
            <person name="Sohng J.K."/>
        </authorList>
    </citation>
    <scope>NUCLEOTIDE SEQUENCE</scope>
    <source>
        <tissue evidence="1">Leaf</tissue>
    </source>
</reference>
<dbReference type="AlphaFoldDB" id="A0A834WDB2"/>
<sequence>MAAELPRKANMEEAPYSLSNIFRQVPR</sequence>
<comment type="caution">
    <text evidence="1">The sequence shown here is derived from an EMBL/GenBank/DDBJ whole genome shotgun (WGS) entry which is preliminary data.</text>
</comment>
<dbReference type="Proteomes" id="UP000634136">
    <property type="component" value="Unassembled WGS sequence"/>
</dbReference>
<gene>
    <name evidence="1" type="ORF">G2W53_033905</name>
</gene>
<keyword evidence="2" id="KW-1185">Reference proteome</keyword>
<name>A0A834WDB2_9FABA</name>
<proteinExistence type="predicted"/>
<organism evidence="1 2">
    <name type="scientific">Senna tora</name>
    <dbReference type="NCBI Taxonomy" id="362788"/>
    <lineage>
        <taxon>Eukaryota</taxon>
        <taxon>Viridiplantae</taxon>
        <taxon>Streptophyta</taxon>
        <taxon>Embryophyta</taxon>
        <taxon>Tracheophyta</taxon>
        <taxon>Spermatophyta</taxon>
        <taxon>Magnoliopsida</taxon>
        <taxon>eudicotyledons</taxon>
        <taxon>Gunneridae</taxon>
        <taxon>Pentapetalae</taxon>
        <taxon>rosids</taxon>
        <taxon>fabids</taxon>
        <taxon>Fabales</taxon>
        <taxon>Fabaceae</taxon>
        <taxon>Caesalpinioideae</taxon>
        <taxon>Cassia clade</taxon>
        <taxon>Senna</taxon>
    </lineage>
</organism>
<evidence type="ECO:0000313" key="2">
    <source>
        <dbReference type="Proteomes" id="UP000634136"/>
    </source>
</evidence>
<accession>A0A834WDB2</accession>
<evidence type="ECO:0000313" key="1">
    <source>
        <dbReference type="EMBL" id="KAF7812929.1"/>
    </source>
</evidence>
<dbReference type="EMBL" id="JAAIUW010000010">
    <property type="protein sequence ID" value="KAF7812929.1"/>
    <property type="molecule type" value="Genomic_DNA"/>
</dbReference>
<protein>
    <submittedName>
        <fullName evidence="1">Uncharacterized protein</fullName>
    </submittedName>
</protein>